<evidence type="ECO:0000256" key="4">
    <source>
        <dbReference type="ARBA" id="ARBA00022840"/>
    </source>
</evidence>
<dbReference type="EMBL" id="FUWM01000005">
    <property type="protein sequence ID" value="SJZ37911.1"/>
    <property type="molecule type" value="Genomic_DNA"/>
</dbReference>
<evidence type="ECO:0000256" key="3">
    <source>
        <dbReference type="ARBA" id="ARBA00022741"/>
    </source>
</evidence>
<protein>
    <submittedName>
        <fullName evidence="7">Glutathionylspermidine synthase preATP-grasp</fullName>
    </submittedName>
</protein>
<dbReference type="SUPFAM" id="SSF56059">
    <property type="entry name" value="Glutathione synthetase ATP-binding domain-like"/>
    <property type="match status" value="1"/>
</dbReference>
<dbReference type="GO" id="GO:0016874">
    <property type="term" value="F:ligase activity"/>
    <property type="evidence" value="ECO:0007669"/>
    <property type="project" value="UniProtKB-KW"/>
</dbReference>
<gene>
    <name evidence="7" type="ORF">SAMN02745118_00637</name>
</gene>
<keyword evidence="8" id="KW-1185">Reference proteome</keyword>
<sequence>MLEQVNAEYQQLLAREPEKYNQDFKRVCKELGEEEIYYNGEVIPILYQPLFFGQKAIDNFNKLVNGLGSILKKVIDRYLIDEDFRSYFGFSQKLEELILMDPGYNNPVPMGRFDIFYYGQGNFKFCELNADGSSGMVKTNTLEEIFLQSAGIQDLTQKHGYDFSYHELLQSWIDTMLNNYEKFDSDIVKPNIAIMDFNNLGMVSEFEYFKELLTEQGYEVVIVDPRELEYNEDKLYYQETRIDLIYRRAVTTDIMKRYSEVKDLLKAYQDQAVCIVGSFRSQIIHNKIIFAILHDEEKTNFLNENDREFINKYIPKTDIISSNKEKLEHIRRNREGLVLKPLDFYGATGVHIGCDLTQDEWGERLNGIKPGEYLVQEFCRIPEEDMVVFDNNQLKIESFKYTLGLFAYDLSFAGIYTRAGKENLIASSTGCVTLPNLILDEGYTYSNKE</sequence>
<evidence type="ECO:0000259" key="6">
    <source>
        <dbReference type="Pfam" id="PF03738"/>
    </source>
</evidence>
<evidence type="ECO:0000256" key="1">
    <source>
        <dbReference type="ARBA" id="ARBA00022598"/>
    </source>
</evidence>
<keyword evidence="3" id="KW-0547">Nucleotide-binding</keyword>
<evidence type="ECO:0000256" key="2">
    <source>
        <dbReference type="ARBA" id="ARBA00022723"/>
    </source>
</evidence>
<keyword evidence="1" id="KW-0436">Ligase</keyword>
<evidence type="ECO:0000313" key="7">
    <source>
        <dbReference type="EMBL" id="SJZ37911.1"/>
    </source>
</evidence>
<dbReference type="RefSeq" id="WP_078809134.1">
    <property type="nucleotide sequence ID" value="NZ_FUWM01000005.1"/>
</dbReference>
<evidence type="ECO:0000256" key="5">
    <source>
        <dbReference type="ARBA" id="ARBA00022842"/>
    </source>
</evidence>
<reference evidence="8" key="1">
    <citation type="submission" date="2017-02" db="EMBL/GenBank/DDBJ databases">
        <authorList>
            <person name="Varghese N."/>
            <person name="Submissions S."/>
        </authorList>
    </citation>
    <scope>NUCLEOTIDE SEQUENCE [LARGE SCALE GENOMIC DNA]</scope>
    <source>
        <strain evidence="8">ATCC BAA-73</strain>
    </source>
</reference>
<evidence type="ECO:0000313" key="8">
    <source>
        <dbReference type="Proteomes" id="UP000190625"/>
    </source>
</evidence>
<dbReference type="AlphaFoldDB" id="A0A1T4K673"/>
<feature type="domain" description="Glutathionylspermidine synthase pre-ATP-grasp-like" evidence="6">
    <location>
        <begin position="52"/>
        <end position="423"/>
    </location>
</feature>
<dbReference type="Proteomes" id="UP000190625">
    <property type="component" value="Unassembled WGS sequence"/>
</dbReference>
<keyword evidence="2" id="KW-0479">Metal-binding</keyword>
<dbReference type="GO" id="GO:0046872">
    <property type="term" value="F:metal ion binding"/>
    <property type="evidence" value="ECO:0007669"/>
    <property type="project" value="UniProtKB-KW"/>
</dbReference>
<dbReference type="InterPro" id="IPR005494">
    <property type="entry name" value="GSPS_pre-ATP-grasp-like_dom"/>
</dbReference>
<accession>A0A1T4K673</accession>
<organism evidence="7 8">
    <name type="scientific">Selenihalanaerobacter shriftii</name>
    <dbReference type="NCBI Taxonomy" id="142842"/>
    <lineage>
        <taxon>Bacteria</taxon>
        <taxon>Bacillati</taxon>
        <taxon>Bacillota</taxon>
        <taxon>Clostridia</taxon>
        <taxon>Halanaerobiales</taxon>
        <taxon>Halobacteroidaceae</taxon>
        <taxon>Selenihalanaerobacter</taxon>
    </lineage>
</organism>
<dbReference type="GO" id="GO:0005524">
    <property type="term" value="F:ATP binding"/>
    <property type="evidence" value="ECO:0007669"/>
    <property type="project" value="UniProtKB-KW"/>
</dbReference>
<proteinExistence type="predicted"/>
<keyword evidence="4" id="KW-0067">ATP-binding</keyword>
<dbReference type="Pfam" id="PF03738">
    <property type="entry name" value="GSP_synth"/>
    <property type="match status" value="1"/>
</dbReference>
<name>A0A1T4K673_9FIRM</name>
<dbReference type="OrthoDB" id="9771802at2"/>
<keyword evidence="5" id="KW-0460">Magnesium</keyword>
<dbReference type="STRING" id="142842.SAMN02745118_00637"/>